<keyword evidence="5" id="KW-1185">Reference proteome</keyword>
<comment type="caution">
    <text evidence="4">The sequence shown here is derived from an EMBL/GenBank/DDBJ whole genome shotgun (WGS) entry which is preliminary data.</text>
</comment>
<evidence type="ECO:0000256" key="2">
    <source>
        <dbReference type="SAM" id="Phobius"/>
    </source>
</evidence>
<protein>
    <submittedName>
        <fullName evidence="4">AAA family ATPase</fullName>
    </submittedName>
</protein>
<dbReference type="Proteomes" id="UP001501734">
    <property type="component" value="Unassembled WGS sequence"/>
</dbReference>
<feature type="domain" description="YhaN AAA" evidence="3">
    <location>
        <begin position="1"/>
        <end position="199"/>
    </location>
</feature>
<accession>A0ABP7V4B1</accession>
<keyword evidence="2" id="KW-0472">Membrane</keyword>
<dbReference type="EMBL" id="BAABDL010000015">
    <property type="protein sequence ID" value="GAA4059309.1"/>
    <property type="molecule type" value="Genomic_DNA"/>
</dbReference>
<evidence type="ECO:0000313" key="4">
    <source>
        <dbReference type="EMBL" id="GAA4059309.1"/>
    </source>
</evidence>
<dbReference type="Gene3D" id="3.40.50.300">
    <property type="entry name" value="P-loop containing nucleotide triphosphate hydrolases"/>
    <property type="match status" value="2"/>
</dbReference>
<proteinExistence type="predicted"/>
<evidence type="ECO:0000313" key="5">
    <source>
        <dbReference type="Proteomes" id="UP001501734"/>
    </source>
</evidence>
<feature type="coiled-coil region" evidence="1">
    <location>
        <begin position="615"/>
        <end position="692"/>
    </location>
</feature>
<name>A0ABP7V4B1_9BACI</name>
<dbReference type="PANTHER" id="PTHR41259">
    <property type="entry name" value="DOUBLE-STRAND BREAK REPAIR RAD50 ATPASE, PUTATIVE-RELATED"/>
    <property type="match status" value="1"/>
</dbReference>
<dbReference type="RefSeq" id="WP_344909685.1">
    <property type="nucleotide sequence ID" value="NZ_BAABDL010000015.1"/>
</dbReference>
<keyword evidence="1" id="KW-0175">Coiled coil</keyword>
<feature type="coiled-coil region" evidence="1">
    <location>
        <begin position="288"/>
        <end position="359"/>
    </location>
</feature>
<feature type="coiled-coil region" evidence="1">
    <location>
        <begin position="182"/>
        <end position="240"/>
    </location>
</feature>
<dbReference type="InterPro" id="IPR027417">
    <property type="entry name" value="P-loop_NTPase"/>
</dbReference>
<keyword evidence="2" id="KW-0812">Transmembrane</keyword>
<feature type="coiled-coil region" evidence="1">
    <location>
        <begin position="759"/>
        <end position="789"/>
    </location>
</feature>
<keyword evidence="2" id="KW-1133">Transmembrane helix</keyword>
<evidence type="ECO:0000256" key="1">
    <source>
        <dbReference type="SAM" id="Coils"/>
    </source>
</evidence>
<sequence length="970" mass="113453">MKIKRLHIYGFGKWQDQKWDLSEQQLSVIAGDNEAGKSTIRAFILFILFGLSPQQRQRYLPKRGGQLGGQLVVQGSDGKDYTIERIDNRSNAEAICLDQNGQKQAADWLNQELNGVDRALYNQIFNFDVFGLQLEAGFSKEQLGEVLLSVGMTGSDRIYQTEKELKKVLDGQFKKQGSKPALNQLINQLVDQERELKSLEDSVVAYQRHLEKSETYQAEIEQKRARIQGLYRELDVYVEQQRVYPAIENFQLVKQKLTEFPEKIDFPEQGEARFRRLKETIQPLQADYEVAKRQENDLEADRLQLEARLLSDQKIRQISAKLDHVSQYHDQLTEKKHLERQMEEKEQMIKAQLNELKLNITESELKQLPINYTTEETWKKLADQYYHTTKQITNDQQSLDTLIRRGVILENEVAELEAKTLSTREKNVIENELEQINQRFNLRQQKDHPFMKQQLSHRVFSFLSVFLLVASLMIILVNQNNLLNGLLAGFIVLVGVTFIWQQLKFRKNWLAFLNEQSTEQTIESTERRDELVKKLALHDNNRDQLILAREKLKQIDDQQMNITEELRKLTSDLKQTEQAIEHERNQFSFLTNLSVGFWPDLATRLREMIDLIDQRDQLKANHSEQVRLLDQFETETSTQFNDLFDREESSFQEQLIHLNEIAVEQNNLREQQEKLTERLKEQSEIRKTIEAKMIPYQDNLSELLKLANVDSEEDFLTQAHLYREWDELKEQQAEMVRQIQLHLPEAVTSKIFAGEFLSKNELETQIEFIREQLEELEEWVNELVQKEADQQAILKSLAHSKVAVDLKHAFHLTEDKLASGAREWLVRQVALKQIEGTKAVFQTSYLPVVLEKASEFLGQLTSGRYLKLDFDQGNHELFLLAADQQTYELDELSQGTIDQLFVSIRLAISSWLAEHIRLPFLIDDGFVHFDRERKREMGQILAQLSDVHQIIYFTKDMDGLDQSGDDFIIL</sequence>
<dbReference type="SUPFAM" id="SSF52540">
    <property type="entry name" value="P-loop containing nucleoside triphosphate hydrolases"/>
    <property type="match status" value="2"/>
</dbReference>
<reference evidence="5" key="1">
    <citation type="journal article" date="2019" name="Int. J. Syst. Evol. Microbiol.">
        <title>The Global Catalogue of Microorganisms (GCM) 10K type strain sequencing project: providing services to taxonomists for standard genome sequencing and annotation.</title>
        <authorList>
            <consortium name="The Broad Institute Genomics Platform"/>
            <consortium name="The Broad Institute Genome Sequencing Center for Infectious Disease"/>
            <person name="Wu L."/>
            <person name="Ma J."/>
        </authorList>
    </citation>
    <scope>NUCLEOTIDE SEQUENCE [LARGE SCALE GENOMIC DNA]</scope>
    <source>
        <strain evidence="5">JCM 17250</strain>
    </source>
</reference>
<feature type="coiled-coil region" evidence="1">
    <location>
        <begin position="552"/>
        <end position="586"/>
    </location>
</feature>
<organism evidence="4 5">
    <name type="scientific">Amphibacillus indicireducens</name>
    <dbReference type="NCBI Taxonomy" id="1076330"/>
    <lineage>
        <taxon>Bacteria</taxon>
        <taxon>Bacillati</taxon>
        <taxon>Bacillota</taxon>
        <taxon>Bacilli</taxon>
        <taxon>Bacillales</taxon>
        <taxon>Bacillaceae</taxon>
        <taxon>Amphibacillus</taxon>
    </lineage>
</organism>
<dbReference type="InterPro" id="IPR038734">
    <property type="entry name" value="YhaN_AAA"/>
</dbReference>
<feature type="coiled-coil region" evidence="1">
    <location>
        <begin position="399"/>
        <end position="439"/>
    </location>
</feature>
<dbReference type="Pfam" id="PF13514">
    <property type="entry name" value="AAA_27"/>
    <property type="match status" value="1"/>
</dbReference>
<feature type="transmembrane region" description="Helical" evidence="2">
    <location>
        <begin position="459"/>
        <end position="476"/>
    </location>
</feature>
<gene>
    <name evidence="4" type="ORF">GCM10022410_03100</name>
</gene>
<dbReference type="PANTHER" id="PTHR41259:SF1">
    <property type="entry name" value="DOUBLE-STRAND BREAK REPAIR RAD50 ATPASE, PUTATIVE-RELATED"/>
    <property type="match status" value="1"/>
</dbReference>
<evidence type="ECO:0000259" key="3">
    <source>
        <dbReference type="Pfam" id="PF13514"/>
    </source>
</evidence>
<feature type="transmembrane region" description="Helical" evidence="2">
    <location>
        <begin position="482"/>
        <end position="500"/>
    </location>
</feature>